<dbReference type="EC" id="2.7.11.1" evidence="1"/>
<dbReference type="InterPro" id="IPR011009">
    <property type="entry name" value="Kinase-like_dom_sf"/>
</dbReference>
<feature type="domain" description="Protein kinase" evidence="11">
    <location>
        <begin position="139"/>
        <end position="502"/>
    </location>
</feature>
<keyword evidence="2" id="KW-0723">Serine/threonine-protein kinase</keyword>
<accession>A0A2A9MNP9</accession>
<keyword evidence="5 12" id="KW-0418">Kinase</keyword>
<dbReference type="KEGG" id="bbes:BESB_038080"/>
<dbReference type="GO" id="GO:0004674">
    <property type="term" value="F:protein serine/threonine kinase activity"/>
    <property type="evidence" value="ECO:0007669"/>
    <property type="project" value="UniProtKB-KW"/>
</dbReference>
<dbReference type="Proteomes" id="UP000224006">
    <property type="component" value="Chromosome II"/>
</dbReference>
<feature type="compositionally biased region" description="Basic and acidic residues" evidence="10">
    <location>
        <begin position="736"/>
        <end position="747"/>
    </location>
</feature>
<dbReference type="Pfam" id="PF00069">
    <property type="entry name" value="Pkinase"/>
    <property type="match status" value="2"/>
</dbReference>
<dbReference type="Gene3D" id="1.10.510.10">
    <property type="entry name" value="Transferase(Phosphotransferase) domain 1"/>
    <property type="match status" value="2"/>
</dbReference>
<dbReference type="RefSeq" id="XP_029221359.1">
    <property type="nucleotide sequence ID" value="XM_029362394.1"/>
</dbReference>
<evidence type="ECO:0000256" key="4">
    <source>
        <dbReference type="ARBA" id="ARBA00022741"/>
    </source>
</evidence>
<evidence type="ECO:0000256" key="6">
    <source>
        <dbReference type="ARBA" id="ARBA00022840"/>
    </source>
</evidence>
<comment type="catalytic activity">
    <reaction evidence="8">
        <text>L-seryl-[protein] + ATP = O-phospho-L-seryl-[protein] + ADP + H(+)</text>
        <dbReference type="Rhea" id="RHEA:17989"/>
        <dbReference type="Rhea" id="RHEA-COMP:9863"/>
        <dbReference type="Rhea" id="RHEA-COMP:11604"/>
        <dbReference type="ChEBI" id="CHEBI:15378"/>
        <dbReference type="ChEBI" id="CHEBI:29999"/>
        <dbReference type="ChEBI" id="CHEBI:30616"/>
        <dbReference type="ChEBI" id="CHEBI:83421"/>
        <dbReference type="ChEBI" id="CHEBI:456216"/>
        <dbReference type="EC" id="2.7.11.1"/>
    </reaction>
</comment>
<dbReference type="EMBL" id="NWUJ01000002">
    <property type="protein sequence ID" value="PFH37350.1"/>
    <property type="molecule type" value="Genomic_DNA"/>
</dbReference>
<evidence type="ECO:0000256" key="7">
    <source>
        <dbReference type="ARBA" id="ARBA00047899"/>
    </source>
</evidence>
<keyword evidence="13" id="KW-1185">Reference proteome</keyword>
<dbReference type="InterPro" id="IPR017441">
    <property type="entry name" value="Protein_kinase_ATP_BS"/>
</dbReference>
<evidence type="ECO:0000256" key="1">
    <source>
        <dbReference type="ARBA" id="ARBA00012513"/>
    </source>
</evidence>
<evidence type="ECO:0000256" key="3">
    <source>
        <dbReference type="ARBA" id="ARBA00022679"/>
    </source>
</evidence>
<dbReference type="GO" id="GO:0005524">
    <property type="term" value="F:ATP binding"/>
    <property type="evidence" value="ECO:0007669"/>
    <property type="project" value="UniProtKB-UniRule"/>
</dbReference>
<evidence type="ECO:0000256" key="2">
    <source>
        <dbReference type="ARBA" id="ARBA00022527"/>
    </source>
</evidence>
<feature type="region of interest" description="Disordered" evidence="10">
    <location>
        <begin position="55"/>
        <end position="81"/>
    </location>
</feature>
<dbReference type="PROSITE" id="PS50011">
    <property type="entry name" value="PROTEIN_KINASE_DOM"/>
    <property type="match status" value="1"/>
</dbReference>
<evidence type="ECO:0000256" key="10">
    <source>
        <dbReference type="SAM" id="MobiDB-lite"/>
    </source>
</evidence>
<organism evidence="12 13">
    <name type="scientific">Besnoitia besnoiti</name>
    <name type="common">Apicomplexan protozoan</name>
    <dbReference type="NCBI Taxonomy" id="94643"/>
    <lineage>
        <taxon>Eukaryota</taxon>
        <taxon>Sar</taxon>
        <taxon>Alveolata</taxon>
        <taxon>Apicomplexa</taxon>
        <taxon>Conoidasida</taxon>
        <taxon>Coccidia</taxon>
        <taxon>Eucoccidiorida</taxon>
        <taxon>Eimeriorina</taxon>
        <taxon>Sarcocystidae</taxon>
        <taxon>Besnoitia</taxon>
    </lineage>
</organism>
<dbReference type="SUPFAM" id="SSF56112">
    <property type="entry name" value="Protein kinase-like (PK-like)"/>
    <property type="match status" value="1"/>
</dbReference>
<dbReference type="InterPro" id="IPR050236">
    <property type="entry name" value="Ser_Thr_kinase_AGC"/>
</dbReference>
<dbReference type="InterPro" id="IPR000719">
    <property type="entry name" value="Prot_kinase_dom"/>
</dbReference>
<feature type="compositionally biased region" description="Basic and acidic residues" evidence="10">
    <location>
        <begin position="59"/>
        <end position="72"/>
    </location>
</feature>
<evidence type="ECO:0000256" key="8">
    <source>
        <dbReference type="ARBA" id="ARBA00048679"/>
    </source>
</evidence>
<keyword evidence="6 9" id="KW-0067">ATP-binding</keyword>
<name>A0A2A9MNP9_BESBE</name>
<evidence type="ECO:0000313" key="12">
    <source>
        <dbReference type="EMBL" id="PFH37350.1"/>
    </source>
</evidence>
<reference evidence="12 13" key="1">
    <citation type="submission" date="2017-09" db="EMBL/GenBank/DDBJ databases">
        <title>Genome sequencing of Besnoitia besnoiti strain Bb-Ger1.</title>
        <authorList>
            <person name="Schares G."/>
            <person name="Venepally P."/>
            <person name="Lorenzi H.A."/>
        </authorList>
    </citation>
    <scope>NUCLEOTIDE SEQUENCE [LARGE SCALE GENOMIC DNA]</scope>
    <source>
        <strain evidence="12 13">Bb-Ger1</strain>
    </source>
</reference>
<protein>
    <recommendedName>
        <fullName evidence="1">non-specific serine/threonine protein kinase</fullName>
        <ecNumber evidence="1">2.7.11.1</ecNumber>
    </recommendedName>
</protein>
<dbReference type="PROSITE" id="PS00107">
    <property type="entry name" value="PROTEIN_KINASE_ATP"/>
    <property type="match status" value="1"/>
</dbReference>
<gene>
    <name evidence="12" type="ORF">BESB_038080</name>
</gene>
<proteinExistence type="predicted"/>
<dbReference type="GO" id="GO:0035556">
    <property type="term" value="P:intracellular signal transduction"/>
    <property type="evidence" value="ECO:0007669"/>
    <property type="project" value="TreeGrafter"/>
</dbReference>
<comment type="caution">
    <text evidence="12">The sequence shown here is derived from an EMBL/GenBank/DDBJ whole genome shotgun (WGS) entry which is preliminary data.</text>
</comment>
<feature type="region of interest" description="Disordered" evidence="10">
    <location>
        <begin position="723"/>
        <end position="783"/>
    </location>
</feature>
<dbReference type="PROSITE" id="PS00108">
    <property type="entry name" value="PROTEIN_KINASE_ST"/>
    <property type="match status" value="1"/>
</dbReference>
<feature type="region of interest" description="Disordered" evidence="10">
    <location>
        <begin position="543"/>
        <end position="573"/>
    </location>
</feature>
<keyword evidence="3" id="KW-0808">Transferase</keyword>
<dbReference type="InterPro" id="IPR008271">
    <property type="entry name" value="Ser/Thr_kinase_AS"/>
</dbReference>
<dbReference type="GeneID" id="40308789"/>
<evidence type="ECO:0000313" key="13">
    <source>
        <dbReference type="Proteomes" id="UP000224006"/>
    </source>
</evidence>
<dbReference type="AlphaFoldDB" id="A0A2A9MNP9"/>
<dbReference type="PANTHER" id="PTHR24356:SF1">
    <property type="entry name" value="SERINE_THREONINE-PROTEIN KINASE GREATWALL"/>
    <property type="match status" value="1"/>
</dbReference>
<keyword evidence="4 9" id="KW-0547">Nucleotide-binding</keyword>
<dbReference type="STRING" id="94643.A0A2A9MNP9"/>
<feature type="region of interest" description="Disordered" evidence="10">
    <location>
        <begin position="611"/>
        <end position="688"/>
    </location>
</feature>
<dbReference type="VEuPathDB" id="ToxoDB:BESB_038080"/>
<feature type="compositionally biased region" description="Basic and acidic residues" evidence="10">
    <location>
        <begin position="663"/>
        <end position="675"/>
    </location>
</feature>
<evidence type="ECO:0000259" key="11">
    <source>
        <dbReference type="PROSITE" id="PS50011"/>
    </source>
</evidence>
<evidence type="ECO:0000256" key="9">
    <source>
        <dbReference type="PROSITE-ProRule" id="PRU10141"/>
    </source>
</evidence>
<feature type="binding site" evidence="9">
    <location>
        <position position="168"/>
    </location>
    <ligand>
        <name>ATP</name>
        <dbReference type="ChEBI" id="CHEBI:30616"/>
    </ligand>
</feature>
<evidence type="ECO:0000256" key="5">
    <source>
        <dbReference type="ARBA" id="ARBA00022777"/>
    </source>
</evidence>
<dbReference type="Gene3D" id="3.30.200.20">
    <property type="entry name" value="Phosphorylase Kinase, domain 1"/>
    <property type="match status" value="1"/>
</dbReference>
<dbReference type="PANTHER" id="PTHR24356">
    <property type="entry name" value="SERINE/THREONINE-PROTEIN KINASE"/>
    <property type="match status" value="1"/>
</dbReference>
<comment type="catalytic activity">
    <reaction evidence="7">
        <text>L-threonyl-[protein] + ATP = O-phospho-L-threonyl-[protein] + ADP + H(+)</text>
        <dbReference type="Rhea" id="RHEA:46608"/>
        <dbReference type="Rhea" id="RHEA-COMP:11060"/>
        <dbReference type="Rhea" id="RHEA-COMP:11605"/>
        <dbReference type="ChEBI" id="CHEBI:15378"/>
        <dbReference type="ChEBI" id="CHEBI:30013"/>
        <dbReference type="ChEBI" id="CHEBI:30616"/>
        <dbReference type="ChEBI" id="CHEBI:61977"/>
        <dbReference type="ChEBI" id="CHEBI:456216"/>
        <dbReference type="EC" id="2.7.11.1"/>
    </reaction>
</comment>
<feature type="compositionally biased region" description="Basic and acidic residues" evidence="10">
    <location>
        <begin position="764"/>
        <end position="773"/>
    </location>
</feature>
<dbReference type="OrthoDB" id="3638488at2759"/>
<dbReference type="SMART" id="SM00220">
    <property type="entry name" value="S_TKc"/>
    <property type="match status" value="1"/>
</dbReference>
<sequence>MSEMSYPKGQGDIERRVYTQAANPVNAHNMATQRIGHDPELKQKQVLVGERVKGGVSGRECDNETDKRRNHETGTGIGCNAGGQQQESGFRIFKEEREFARRPALATLSDDQEEKVREFKKSVRHFKHQLECNYATQTHTLQQTLGHGGFGAVYLVKRKTDGHYFALKQVPKRKVLKASSRERQFAERNFLSACKSPSVVQLHVTFQDELFLYQVVEFLQGGSMMHYMHAKQKFPEDVVKLCIAELVLAVKEVHEKNYIHRDIKPDNIVFTRDGHLKLLDFGLAKFAPYVFQFAAYARKPDSALCGTSNEEGETPAPAATMSTAGSPLRLVPTYGSSNQVSPDRLAQAKHLPHASVSPNAFEEGCCRCLHMQDEEEISGDGQLNRPSDTLLRSICGTPMYTAPEVLRGEGYDHSVDWWSVGVVMFEMLYGGIPFCPPPKYRGDVATFVKVQVTNHALVCPIPYPSPVSSVISSESISLMQSLVCEPEHRFKSAAKIMQHPWFDGIEWETLHQLKSPLCEDTELYARRHFPLIDAAACADSLTEEDRSAGSGKAPKATESGGQQRGRAGKPADAVERKINAAQAEPDLFFARYEFSRRAVETLPTFAKVLQRNAGKHSPSGGDESAGELSRSSGEELLESHEGAKGADSLQGLPSPAGLAFSPDPKRCELAAREDNQGPQADGSEEGSRDCEAGLLALYQGTKNRDAREDATKRDKVLQLSFDELEERLGVASSSTKSERGEDREKGAESLQCVSTAPADDESDDTRQDEETQTRHKATQVACD</sequence>